<evidence type="ECO:0000313" key="2">
    <source>
        <dbReference type="Proteomes" id="UP000019249"/>
    </source>
</evidence>
<keyword evidence="2" id="KW-1185">Reference proteome</keyword>
<proteinExistence type="predicted"/>
<gene>
    <name evidence="1" type="ORF">MFLO_15975</name>
</gene>
<protein>
    <submittedName>
        <fullName evidence="1">Uncharacterized protein</fullName>
    </submittedName>
</protein>
<evidence type="ECO:0000313" key="1">
    <source>
        <dbReference type="EMBL" id="EUJ23463.1"/>
    </source>
</evidence>
<sequence>MKISYDSTELIAELKNDIKEFGRDIELWCFFKFVEKQKIYTNYDFIVDDEVKKEELGENGHLDRLPARKLLERLEEQDRIM</sequence>
<dbReference type="EMBL" id="AODF01000074">
    <property type="protein sequence ID" value="EUJ23463.1"/>
    <property type="molecule type" value="Genomic_DNA"/>
</dbReference>
<organism evidence="1 2">
    <name type="scientific">Listeria floridensis FSL S10-1187</name>
    <dbReference type="NCBI Taxonomy" id="1265817"/>
    <lineage>
        <taxon>Bacteria</taxon>
        <taxon>Bacillati</taxon>
        <taxon>Bacillota</taxon>
        <taxon>Bacilli</taxon>
        <taxon>Bacillales</taxon>
        <taxon>Listeriaceae</taxon>
        <taxon>Listeria</taxon>
    </lineage>
</organism>
<comment type="caution">
    <text evidence="1">The sequence shown here is derived from an EMBL/GenBank/DDBJ whole genome shotgun (WGS) entry which is preliminary data.</text>
</comment>
<accession>A0ABP3AW73</accession>
<dbReference type="Proteomes" id="UP000019249">
    <property type="component" value="Unassembled WGS sequence"/>
</dbReference>
<dbReference type="RefSeq" id="WP_036098686.1">
    <property type="nucleotide sequence ID" value="NZ_AODF01000074.1"/>
</dbReference>
<reference evidence="1 2" key="1">
    <citation type="journal article" date="2014" name="Int. J. Syst. Evol. Microbiol.">
        <title>Listeria floridensis sp. nov., Listeria aquatica sp. nov., Listeria cornellensis sp. nov., Listeria riparia sp. nov. and Listeria grandensis sp. nov., from agricultural and natural environments.</title>
        <authorList>
            <person name="den Bakker H.C."/>
            <person name="Warchocki S."/>
            <person name="Wright E.M."/>
            <person name="Allred A.F."/>
            <person name="Ahlstrom C."/>
            <person name="Manuel C.S."/>
            <person name="Stasiewicz M.J."/>
            <person name="Burrell A."/>
            <person name="Roof S."/>
            <person name="Strawn L."/>
            <person name="Fortes E.D."/>
            <person name="Nightingale K.K."/>
            <person name="Kephart D."/>
            <person name="Wiedmann M."/>
        </authorList>
    </citation>
    <scope>NUCLEOTIDE SEQUENCE [LARGE SCALE GENOMIC DNA]</scope>
    <source>
        <strain evidence="1 2">FSL S10-1187</strain>
    </source>
</reference>
<name>A0ABP3AW73_9LIST</name>